<proteinExistence type="predicted"/>
<keyword evidence="2" id="KW-1185">Reference proteome</keyword>
<protein>
    <recommendedName>
        <fullName evidence="3">Spiroplasmavirus-related protein</fullName>
    </recommendedName>
</protein>
<sequence>MPLFLEENNISFDLYNINFENIAKLLADTPQAVLGITVQVNIAYEVRFKGLSVSDNIQGLITTTNDSEVLNNIQDKVENYFVNFLDTIFKAKNYQIILEQFNMNKDIVWPIISKELNDRNISFQHNIQFHWILGTNNFSNIYLLQNFYHSYSVLAWAGEGYEPEQLTWQNFLSFYKEKLIHIENIQVKDDYYVINKLTWFIPQNFMIENLLFKNNLSKINLKEKSYFTILKTQLDQQLEEFAKVTMDFWHYYQLETYNNGNLVFKLNQDIFNDLLSYIDKQKYINYWDIFKILINTYRSSLQNPTPWDYNLQSYNPTSTTNFIKNQKSLIMEIKYFQTYPDSKINFGYHGWAYNFWIHPNPTKENSGYDSDGKWFFLQKIEFKLI</sequence>
<name>A0ABX5UAI8_SPIME</name>
<dbReference type="Proteomes" id="UP000298715">
    <property type="component" value="Chromosome"/>
</dbReference>
<accession>A0ABX5UAI8</accession>
<evidence type="ECO:0000313" key="1">
    <source>
        <dbReference type="EMBL" id="QCO23990.1"/>
    </source>
</evidence>
<dbReference type="EMBL" id="CP029202">
    <property type="protein sequence ID" value="QCO23990.1"/>
    <property type="molecule type" value="Genomic_DNA"/>
</dbReference>
<reference evidence="1 2" key="1">
    <citation type="submission" date="2018-05" db="EMBL/GenBank/DDBJ databases">
        <title>Compelete Genome Sequence of Spiroplasma melliferum.</title>
        <authorList>
            <person name="Davis R.E."/>
            <person name="Shao J.Y."/>
            <person name="Zhao Y."/>
            <person name="Gasparich G.E."/>
        </authorList>
    </citation>
    <scope>NUCLEOTIDE SEQUENCE [LARGE SCALE GENOMIC DNA]</scope>
    <source>
        <strain evidence="1 2">AS576</strain>
    </source>
</reference>
<gene>
    <name evidence="1" type="ORF">SRED_002470</name>
</gene>
<evidence type="ECO:0008006" key="3">
    <source>
        <dbReference type="Google" id="ProtNLM"/>
    </source>
</evidence>
<dbReference type="RefSeq" id="WP_004029020.1">
    <property type="nucleotide sequence ID" value="NZ_PHSJ01000030.1"/>
</dbReference>
<organism evidence="1 2">
    <name type="scientific">Spiroplasma melliferum</name>
    <dbReference type="NCBI Taxonomy" id="2134"/>
    <lineage>
        <taxon>Bacteria</taxon>
        <taxon>Bacillati</taxon>
        <taxon>Mycoplasmatota</taxon>
        <taxon>Mollicutes</taxon>
        <taxon>Entomoplasmatales</taxon>
        <taxon>Spiroplasmataceae</taxon>
        <taxon>Spiroplasma</taxon>
    </lineage>
</organism>
<evidence type="ECO:0000313" key="2">
    <source>
        <dbReference type="Proteomes" id="UP000298715"/>
    </source>
</evidence>